<name>A0A382JEQ7_9ZZZZ</name>
<evidence type="ECO:0000313" key="2">
    <source>
        <dbReference type="EMBL" id="SVC10336.1"/>
    </source>
</evidence>
<evidence type="ECO:0000256" key="1">
    <source>
        <dbReference type="SAM" id="MobiDB-lite"/>
    </source>
</evidence>
<protein>
    <submittedName>
        <fullName evidence="2">Uncharacterized protein</fullName>
    </submittedName>
</protein>
<dbReference type="AlphaFoldDB" id="A0A382JEQ7"/>
<reference evidence="2" key="1">
    <citation type="submission" date="2018-05" db="EMBL/GenBank/DDBJ databases">
        <authorList>
            <person name="Lanie J.A."/>
            <person name="Ng W.-L."/>
            <person name="Kazmierczak K.M."/>
            <person name="Andrzejewski T.M."/>
            <person name="Davidsen T.M."/>
            <person name="Wayne K.J."/>
            <person name="Tettelin H."/>
            <person name="Glass J.I."/>
            <person name="Rusch D."/>
            <person name="Podicherti R."/>
            <person name="Tsui H.-C.T."/>
            <person name="Winkler M.E."/>
        </authorList>
    </citation>
    <scope>NUCLEOTIDE SEQUENCE</scope>
</reference>
<proteinExistence type="predicted"/>
<feature type="compositionally biased region" description="Polar residues" evidence="1">
    <location>
        <begin position="43"/>
        <end position="56"/>
    </location>
</feature>
<accession>A0A382JEQ7</accession>
<feature type="compositionally biased region" description="Basic and acidic residues" evidence="1">
    <location>
        <begin position="58"/>
        <end position="69"/>
    </location>
</feature>
<gene>
    <name evidence="2" type="ORF">METZ01_LOCUS263190</name>
</gene>
<organism evidence="2">
    <name type="scientific">marine metagenome</name>
    <dbReference type="NCBI Taxonomy" id="408172"/>
    <lineage>
        <taxon>unclassified sequences</taxon>
        <taxon>metagenomes</taxon>
        <taxon>ecological metagenomes</taxon>
    </lineage>
</organism>
<feature type="region of interest" description="Disordered" evidence="1">
    <location>
        <begin position="25"/>
        <end position="70"/>
    </location>
</feature>
<dbReference type="EMBL" id="UINC01073730">
    <property type="protein sequence ID" value="SVC10336.1"/>
    <property type="molecule type" value="Genomic_DNA"/>
</dbReference>
<sequence>MRSAWVFLLEISINCLSARSWCGPGHPNRSKSCASDNPGGEWSAQSRDQTDKSCSISREARGQQERSPENQHNALEQFCLRSFASIQLVLNALQGCDTLQA</sequence>